<evidence type="ECO:0000313" key="2">
    <source>
        <dbReference type="EMBL" id="BFH72203.1"/>
    </source>
</evidence>
<dbReference type="PANTHER" id="PTHR22916:SF3">
    <property type="entry name" value="UDP-GLCNAC:BETAGAL BETA-1,3-N-ACETYLGLUCOSAMINYLTRANSFERASE-LIKE PROTEIN 1"/>
    <property type="match status" value="1"/>
</dbReference>
<dbReference type="SUPFAM" id="SSF53448">
    <property type="entry name" value="Nucleotide-diphospho-sugar transferases"/>
    <property type="match status" value="1"/>
</dbReference>
<dbReference type="Pfam" id="PF00535">
    <property type="entry name" value="Glycos_transf_2"/>
    <property type="match status" value="1"/>
</dbReference>
<dbReference type="GeneID" id="92353079"/>
<dbReference type="Gene3D" id="3.90.550.10">
    <property type="entry name" value="Spore Coat Polysaccharide Biosynthesis Protein SpsA, Chain A"/>
    <property type="match status" value="1"/>
</dbReference>
<dbReference type="KEGG" id="sjv:SJAV_01470"/>
<dbReference type="EMBL" id="AP031322">
    <property type="protein sequence ID" value="BFH72203.1"/>
    <property type="molecule type" value="Genomic_DNA"/>
</dbReference>
<dbReference type="InterPro" id="IPR001173">
    <property type="entry name" value="Glyco_trans_2-like"/>
</dbReference>
<proteinExistence type="predicted"/>
<sequence length="348" mass="41418">MTSPPFITVLITAHDRRDFIFDAIKSVISQDFPRDKYEIILVKYQIDNEEEIDRKLESMKIRVINTNEKSLGAKIALGAEEAKGEIIAFLEDDDLFLDGKLNRIYEVFKDNEIGFYHNEMRFVNINNEEIKGETNFRKRMISRFNIYFKNDLMIKDVSFWEKIPQLSTSIFAFNNSSISIRRNVICNFRKVYKLSKYNYSIDHIHFLLSLEYGYKNAVDKKTFTNYRVHSSSTMNKKAQSINEYFEYALHITENQLYNLELIEKFYKVEKINKLLNLIKECIYLSMLNEEDFLGVKTDIRKKISIILNLISKSMDYFYSPGQFLSYLYILAPFSIRKYIFEKYIIKKI</sequence>
<evidence type="ECO:0000259" key="1">
    <source>
        <dbReference type="Pfam" id="PF00535"/>
    </source>
</evidence>
<dbReference type="InterPro" id="IPR029044">
    <property type="entry name" value="Nucleotide-diphossugar_trans"/>
</dbReference>
<feature type="domain" description="Glycosyltransferase 2-like" evidence="1">
    <location>
        <begin position="8"/>
        <end position="145"/>
    </location>
</feature>
<gene>
    <name evidence="2" type="ORF">SJAV_01470</name>
</gene>
<dbReference type="CDD" id="cd00761">
    <property type="entry name" value="Glyco_tranf_GTA_type"/>
    <property type="match status" value="1"/>
</dbReference>
<dbReference type="GO" id="GO:0016758">
    <property type="term" value="F:hexosyltransferase activity"/>
    <property type="evidence" value="ECO:0007669"/>
    <property type="project" value="UniProtKB-ARBA"/>
</dbReference>
<organism evidence="2">
    <name type="scientific">Sulfurisphaera javensis</name>
    <dbReference type="NCBI Taxonomy" id="2049879"/>
    <lineage>
        <taxon>Archaea</taxon>
        <taxon>Thermoproteota</taxon>
        <taxon>Thermoprotei</taxon>
        <taxon>Sulfolobales</taxon>
        <taxon>Sulfolobaceae</taxon>
        <taxon>Sulfurisphaera</taxon>
    </lineage>
</organism>
<dbReference type="AlphaFoldDB" id="A0AAT9GNB0"/>
<name>A0AAT9GNB0_9CREN</name>
<reference evidence="2" key="1">
    <citation type="submission" date="2024-03" db="EMBL/GenBank/DDBJ databases">
        <title>Complete genome sequence of Sulfurisphaera javensis strain KD-1.</title>
        <authorList>
            <person name="Sakai H."/>
            <person name="Nur N."/>
            <person name="Suwanto A."/>
            <person name="Kurosawa N."/>
        </authorList>
    </citation>
    <scope>NUCLEOTIDE SEQUENCE</scope>
    <source>
        <strain evidence="2">KD-1</strain>
    </source>
</reference>
<protein>
    <submittedName>
        <fullName evidence="2">Glycosyltransferase family 2 protein</fullName>
    </submittedName>
</protein>
<accession>A0AAT9GNB0</accession>
<dbReference type="PANTHER" id="PTHR22916">
    <property type="entry name" value="GLYCOSYLTRANSFERASE"/>
    <property type="match status" value="1"/>
</dbReference>
<dbReference type="RefSeq" id="WP_369610446.1">
    <property type="nucleotide sequence ID" value="NZ_AP031322.1"/>
</dbReference>